<dbReference type="InterPro" id="IPR027417">
    <property type="entry name" value="P-loop_NTPase"/>
</dbReference>
<organism evidence="1 2">
    <name type="scientific">Limibacillus halophilus</name>
    <dbReference type="NCBI Taxonomy" id="1579333"/>
    <lineage>
        <taxon>Bacteria</taxon>
        <taxon>Pseudomonadati</taxon>
        <taxon>Pseudomonadota</taxon>
        <taxon>Alphaproteobacteria</taxon>
        <taxon>Rhodospirillales</taxon>
        <taxon>Rhodovibrionaceae</taxon>
        <taxon>Limibacillus</taxon>
    </lineage>
</organism>
<name>A0A839SW83_9PROT</name>
<proteinExistence type="predicted"/>
<reference evidence="1 2" key="1">
    <citation type="submission" date="2020-08" db="EMBL/GenBank/DDBJ databases">
        <title>Genomic Encyclopedia of Type Strains, Phase III (KMG-III): the genomes of soil and plant-associated and newly described type strains.</title>
        <authorList>
            <person name="Whitman W."/>
        </authorList>
    </citation>
    <scope>NUCLEOTIDE SEQUENCE [LARGE SCALE GENOMIC DNA]</scope>
    <source>
        <strain evidence="1 2">CECT 8803</strain>
    </source>
</reference>
<accession>A0A839SW83</accession>
<dbReference type="Proteomes" id="UP000581135">
    <property type="component" value="Unassembled WGS sequence"/>
</dbReference>
<evidence type="ECO:0008006" key="3">
    <source>
        <dbReference type="Google" id="ProtNLM"/>
    </source>
</evidence>
<comment type="caution">
    <text evidence="1">The sequence shown here is derived from an EMBL/GenBank/DDBJ whole genome shotgun (WGS) entry which is preliminary data.</text>
</comment>
<sequence>MKVLIVGHVKTGTTALYTIIKAAMPQAHGVFEPRHLGFEAAHRHLVTKYVHLPTYKGAAETYDKRVVIVRDGFDSLISWLFFAPSLKRGFSDDEKVRDYLQQIEMLRAGQADFKDLDALFQQISGRSGAAQISQQQKLLCTIHDDLDGNCHLLRYEDLIAGRLESLADYLGLDLQANHKPLPYLGERVARSRKAENWKRCFSRQDVRHFDPYYNEFHNRYGYSLSADDLLSRAITKTESSDFVLARINGFRKAKHLPLVGERPNGFAGGAAFEKALVAFNREADKSRGLEHIQEAIAAQPDIAGYHLLHSRILANQRRLPEALAAMDRALLLCSSESRPALLAAKAKLAG</sequence>
<dbReference type="SUPFAM" id="SSF52540">
    <property type="entry name" value="P-loop containing nucleoside triphosphate hydrolases"/>
    <property type="match status" value="1"/>
</dbReference>
<dbReference type="EMBL" id="JACHXA010000006">
    <property type="protein sequence ID" value="MBB3065944.1"/>
    <property type="molecule type" value="Genomic_DNA"/>
</dbReference>
<dbReference type="SUPFAM" id="SSF48452">
    <property type="entry name" value="TPR-like"/>
    <property type="match status" value="1"/>
</dbReference>
<protein>
    <recommendedName>
        <fullName evidence="3">Sulfotransferase family protein</fullName>
    </recommendedName>
</protein>
<keyword evidence="2" id="KW-1185">Reference proteome</keyword>
<dbReference type="AlphaFoldDB" id="A0A839SW83"/>
<evidence type="ECO:0000313" key="2">
    <source>
        <dbReference type="Proteomes" id="UP000581135"/>
    </source>
</evidence>
<dbReference type="InterPro" id="IPR011990">
    <property type="entry name" value="TPR-like_helical_dom_sf"/>
</dbReference>
<gene>
    <name evidence="1" type="ORF">FHR98_002247</name>
</gene>
<dbReference type="RefSeq" id="WP_183416774.1">
    <property type="nucleotide sequence ID" value="NZ_JACHXA010000006.1"/>
</dbReference>
<dbReference type="Gene3D" id="3.40.50.300">
    <property type="entry name" value="P-loop containing nucleotide triphosphate hydrolases"/>
    <property type="match status" value="1"/>
</dbReference>
<evidence type="ECO:0000313" key="1">
    <source>
        <dbReference type="EMBL" id="MBB3065944.1"/>
    </source>
</evidence>